<dbReference type="SUPFAM" id="SSF46689">
    <property type="entry name" value="Homeodomain-like"/>
    <property type="match status" value="1"/>
</dbReference>
<dbReference type="InterPro" id="IPR001647">
    <property type="entry name" value="HTH_TetR"/>
</dbReference>
<dbReference type="Pfam" id="PF00440">
    <property type="entry name" value="TetR_N"/>
    <property type="match status" value="1"/>
</dbReference>
<dbReference type="PRINTS" id="PR00455">
    <property type="entry name" value="HTHTETR"/>
</dbReference>
<evidence type="ECO:0000313" key="6">
    <source>
        <dbReference type="EMBL" id="SNT27246.1"/>
    </source>
</evidence>
<evidence type="ECO:0000256" key="3">
    <source>
        <dbReference type="ARBA" id="ARBA00023163"/>
    </source>
</evidence>
<dbReference type="Gene3D" id="1.10.357.10">
    <property type="entry name" value="Tetracycline Repressor, domain 2"/>
    <property type="match status" value="1"/>
</dbReference>
<keyword evidence="7" id="KW-1185">Reference proteome</keyword>
<dbReference type="OrthoDB" id="956698at2"/>
<evidence type="ECO:0000256" key="2">
    <source>
        <dbReference type="ARBA" id="ARBA00023125"/>
    </source>
</evidence>
<keyword evidence="3" id="KW-0804">Transcription</keyword>
<feature type="domain" description="HTH tetR-type" evidence="5">
    <location>
        <begin position="15"/>
        <end position="75"/>
    </location>
</feature>
<keyword evidence="2 4" id="KW-0238">DNA-binding</keyword>
<dbReference type="EMBL" id="FZPH01000004">
    <property type="protein sequence ID" value="SNT27246.1"/>
    <property type="molecule type" value="Genomic_DNA"/>
</dbReference>
<organism evidence="6 7">
    <name type="scientific">Asanoa hainanensis</name>
    <dbReference type="NCBI Taxonomy" id="560556"/>
    <lineage>
        <taxon>Bacteria</taxon>
        <taxon>Bacillati</taxon>
        <taxon>Actinomycetota</taxon>
        <taxon>Actinomycetes</taxon>
        <taxon>Micromonosporales</taxon>
        <taxon>Micromonosporaceae</taxon>
        <taxon>Asanoa</taxon>
    </lineage>
</organism>
<keyword evidence="1" id="KW-0805">Transcription regulation</keyword>
<dbReference type="AlphaFoldDB" id="A0A239L9F5"/>
<reference evidence="6 7" key="1">
    <citation type="submission" date="2017-06" db="EMBL/GenBank/DDBJ databases">
        <authorList>
            <person name="Kim H.J."/>
            <person name="Triplett B.A."/>
        </authorList>
    </citation>
    <scope>NUCLEOTIDE SEQUENCE [LARGE SCALE GENOMIC DNA]</scope>
    <source>
        <strain evidence="6 7">CGMCC 4.5593</strain>
    </source>
</reference>
<sequence>MAASSGVGLRELTRRAVRTQIAETAMELFVAKGYEETTVDEIAAAVGISGRSVFRYFPTKEDIVVGLLDGIGDELAAALAARPRDEPPWVALRNAMTPHLDSLTRDSDRTIATAMLLADTPALRGALLAKRARWAEALVPDISRRLKLPPARRDLAARSLVGAALTCLNNAVDDWARSNGRKPLAKLLDTAIAAVRG</sequence>
<dbReference type="Proteomes" id="UP000198362">
    <property type="component" value="Unassembled WGS sequence"/>
</dbReference>
<dbReference type="PROSITE" id="PS01081">
    <property type="entry name" value="HTH_TETR_1"/>
    <property type="match status" value="1"/>
</dbReference>
<dbReference type="Pfam" id="PF17754">
    <property type="entry name" value="TetR_C_14"/>
    <property type="match status" value="1"/>
</dbReference>
<dbReference type="InterPro" id="IPR009057">
    <property type="entry name" value="Homeodomain-like_sf"/>
</dbReference>
<dbReference type="InterPro" id="IPR023772">
    <property type="entry name" value="DNA-bd_HTH_TetR-type_CS"/>
</dbReference>
<name>A0A239L9F5_9ACTN</name>
<feature type="DNA-binding region" description="H-T-H motif" evidence="4">
    <location>
        <begin position="38"/>
        <end position="57"/>
    </location>
</feature>
<dbReference type="PANTHER" id="PTHR30055">
    <property type="entry name" value="HTH-TYPE TRANSCRIPTIONAL REGULATOR RUTR"/>
    <property type="match status" value="1"/>
</dbReference>
<proteinExistence type="predicted"/>
<dbReference type="PROSITE" id="PS50977">
    <property type="entry name" value="HTH_TETR_2"/>
    <property type="match status" value="1"/>
</dbReference>
<evidence type="ECO:0000256" key="1">
    <source>
        <dbReference type="ARBA" id="ARBA00023015"/>
    </source>
</evidence>
<accession>A0A239L9F5</accession>
<evidence type="ECO:0000313" key="7">
    <source>
        <dbReference type="Proteomes" id="UP000198362"/>
    </source>
</evidence>
<dbReference type="InterPro" id="IPR050109">
    <property type="entry name" value="HTH-type_TetR-like_transc_reg"/>
</dbReference>
<evidence type="ECO:0000259" key="5">
    <source>
        <dbReference type="PROSITE" id="PS50977"/>
    </source>
</evidence>
<dbReference type="InterPro" id="IPR041347">
    <property type="entry name" value="MftR_C"/>
</dbReference>
<evidence type="ECO:0000256" key="4">
    <source>
        <dbReference type="PROSITE-ProRule" id="PRU00335"/>
    </source>
</evidence>
<gene>
    <name evidence="6" type="ORF">SAMN05421812_104151</name>
</gene>
<dbReference type="GO" id="GO:0003700">
    <property type="term" value="F:DNA-binding transcription factor activity"/>
    <property type="evidence" value="ECO:0007669"/>
    <property type="project" value="TreeGrafter"/>
</dbReference>
<protein>
    <submittedName>
        <fullName evidence="6">DNA-binding transcriptional regulator, AcrR family</fullName>
    </submittedName>
</protein>
<dbReference type="GO" id="GO:0000976">
    <property type="term" value="F:transcription cis-regulatory region binding"/>
    <property type="evidence" value="ECO:0007669"/>
    <property type="project" value="TreeGrafter"/>
</dbReference>
<dbReference type="RefSeq" id="WP_089247840.1">
    <property type="nucleotide sequence ID" value="NZ_FZPH01000004.1"/>
</dbReference>
<dbReference type="Gene3D" id="1.10.10.60">
    <property type="entry name" value="Homeodomain-like"/>
    <property type="match status" value="1"/>
</dbReference>
<dbReference type="PANTHER" id="PTHR30055:SF238">
    <property type="entry name" value="MYCOFACTOCIN BIOSYNTHESIS TRANSCRIPTIONAL REGULATOR MFTR-RELATED"/>
    <property type="match status" value="1"/>
</dbReference>